<protein>
    <recommendedName>
        <fullName evidence="3">isopentenyl-diphosphate Delta-isomerase</fullName>
        <ecNumber evidence="3">5.3.3.2</ecNumber>
    </recommendedName>
</protein>
<gene>
    <name evidence="7" type="ORF">K8I29_17840</name>
</gene>
<accession>A0A953M362</accession>
<dbReference type="InterPro" id="IPR015797">
    <property type="entry name" value="NUDIX_hydrolase-like_dom_sf"/>
</dbReference>
<comment type="similarity">
    <text evidence="2">Belongs to the IPP isomerase type 1 family.</text>
</comment>
<organism evidence="7 8">
    <name type="scientific">Candidatus Nitrobium versatile</name>
    <dbReference type="NCBI Taxonomy" id="2884831"/>
    <lineage>
        <taxon>Bacteria</taxon>
        <taxon>Pseudomonadati</taxon>
        <taxon>Nitrospirota</taxon>
        <taxon>Nitrospiria</taxon>
        <taxon>Nitrospirales</taxon>
        <taxon>Nitrospiraceae</taxon>
        <taxon>Candidatus Nitrobium</taxon>
    </lineage>
</organism>
<dbReference type="Gene3D" id="3.90.79.10">
    <property type="entry name" value="Nucleoside Triphosphate Pyrophosphohydrolase"/>
    <property type="match status" value="1"/>
</dbReference>
<dbReference type="GO" id="GO:0009240">
    <property type="term" value="P:isopentenyl diphosphate biosynthetic process"/>
    <property type="evidence" value="ECO:0007669"/>
    <property type="project" value="TreeGrafter"/>
</dbReference>
<dbReference type="PANTHER" id="PTHR10885">
    <property type="entry name" value="ISOPENTENYL-DIPHOSPHATE DELTA-ISOMERASE"/>
    <property type="match status" value="1"/>
</dbReference>
<feature type="domain" description="Nudix hydrolase" evidence="6">
    <location>
        <begin position="48"/>
        <end position="185"/>
    </location>
</feature>
<dbReference type="EMBL" id="JAIOIV010000134">
    <property type="protein sequence ID" value="MBZ0158063.1"/>
    <property type="molecule type" value="Genomic_DNA"/>
</dbReference>
<name>A0A953M362_9BACT</name>
<comment type="caution">
    <text evidence="7">The sequence shown here is derived from an EMBL/GenBank/DDBJ whole genome shotgun (WGS) entry which is preliminary data.</text>
</comment>
<evidence type="ECO:0000259" key="6">
    <source>
        <dbReference type="PROSITE" id="PS51462"/>
    </source>
</evidence>
<proteinExistence type="inferred from homology"/>
<dbReference type="CDD" id="cd02885">
    <property type="entry name" value="NUDIX_IPP_Isomerase"/>
    <property type="match status" value="1"/>
</dbReference>
<evidence type="ECO:0000313" key="7">
    <source>
        <dbReference type="EMBL" id="MBZ0158063.1"/>
    </source>
</evidence>
<dbReference type="GO" id="GO:0004452">
    <property type="term" value="F:isopentenyl-diphosphate delta-isomerase activity"/>
    <property type="evidence" value="ECO:0007669"/>
    <property type="project" value="UniProtKB-EC"/>
</dbReference>
<dbReference type="InterPro" id="IPR000086">
    <property type="entry name" value="NUDIX_hydrolase_dom"/>
</dbReference>
<evidence type="ECO:0000313" key="8">
    <source>
        <dbReference type="Proteomes" id="UP000705867"/>
    </source>
</evidence>
<dbReference type="EC" id="5.3.3.2" evidence="3"/>
<dbReference type="PIRSF" id="PIRSF018427">
    <property type="entry name" value="Isopntndiph_ism"/>
    <property type="match status" value="1"/>
</dbReference>
<dbReference type="Pfam" id="PF00293">
    <property type="entry name" value="NUDIX"/>
    <property type="match status" value="1"/>
</dbReference>
<sequence>MKSGGSVRSHSSREVFMRTYTERIVIVDEEDNCIGEEDKEKCHDGEGILHRAFLAMVFNKKGELVLARRSGKKRLWPGFWDGTVASHLFMGEDYEQASRRRLAEEIGLAAGRIQYLFKFHYKVGYEDKGTENEICAVMMVGGIDEKDLVPAHSEISEIRTQRLDDLAREIAESRDKSGYVPWLILAVERMSKHCPAEAAAVADASYFSDMRDFRC</sequence>
<evidence type="ECO:0000256" key="2">
    <source>
        <dbReference type="ARBA" id="ARBA00007579"/>
    </source>
</evidence>
<evidence type="ECO:0000256" key="1">
    <source>
        <dbReference type="ARBA" id="ARBA00004826"/>
    </source>
</evidence>
<reference evidence="7" key="1">
    <citation type="journal article" date="2021" name="bioRxiv">
        <title>Unraveling nitrogen, sulfur and carbon metabolic pathways and microbial community transcriptional responses to substrate deprivation and toxicity stresses in a bioreactor mimicking anoxic brackish coastal sediment conditions.</title>
        <authorList>
            <person name="Martins P.D."/>
            <person name="Echeveste M.J."/>
            <person name="Arshad A."/>
            <person name="Kurth J."/>
            <person name="Ouboter H."/>
            <person name="Jetten M.S.M."/>
            <person name="Welte C.U."/>
        </authorList>
    </citation>
    <scope>NUCLEOTIDE SEQUENCE</scope>
    <source>
        <strain evidence="7">MAG_39</strain>
    </source>
</reference>
<dbReference type="GO" id="GO:0005737">
    <property type="term" value="C:cytoplasm"/>
    <property type="evidence" value="ECO:0007669"/>
    <property type="project" value="TreeGrafter"/>
</dbReference>
<keyword evidence="4" id="KW-0414">Isoprene biosynthesis</keyword>
<comment type="pathway">
    <text evidence="1">Isoprenoid biosynthesis; dimethylallyl diphosphate biosynthesis; dimethylallyl diphosphate from isopentenyl diphosphate: step 1/1.</text>
</comment>
<reference evidence="7" key="2">
    <citation type="submission" date="2021-08" db="EMBL/GenBank/DDBJ databases">
        <authorList>
            <person name="Dalcin Martins P."/>
        </authorList>
    </citation>
    <scope>NUCLEOTIDE SEQUENCE</scope>
    <source>
        <strain evidence="7">MAG_39</strain>
    </source>
</reference>
<evidence type="ECO:0000256" key="3">
    <source>
        <dbReference type="ARBA" id="ARBA00012057"/>
    </source>
</evidence>
<evidence type="ECO:0000256" key="4">
    <source>
        <dbReference type="ARBA" id="ARBA00023229"/>
    </source>
</evidence>
<keyword evidence="5" id="KW-0413">Isomerase</keyword>
<evidence type="ECO:0000256" key="5">
    <source>
        <dbReference type="ARBA" id="ARBA00023235"/>
    </source>
</evidence>
<dbReference type="AlphaFoldDB" id="A0A953M362"/>
<dbReference type="PANTHER" id="PTHR10885:SF0">
    <property type="entry name" value="ISOPENTENYL-DIPHOSPHATE DELTA-ISOMERASE"/>
    <property type="match status" value="1"/>
</dbReference>
<dbReference type="Proteomes" id="UP000705867">
    <property type="component" value="Unassembled WGS sequence"/>
</dbReference>
<dbReference type="SUPFAM" id="SSF55811">
    <property type="entry name" value="Nudix"/>
    <property type="match status" value="1"/>
</dbReference>
<dbReference type="InterPro" id="IPR011876">
    <property type="entry name" value="IsopentenylPP_isomerase_typ1"/>
</dbReference>
<dbReference type="PROSITE" id="PS51462">
    <property type="entry name" value="NUDIX"/>
    <property type="match status" value="1"/>
</dbReference>